<keyword evidence="3" id="KW-1185">Reference proteome</keyword>
<feature type="transmembrane region" description="Helical" evidence="1">
    <location>
        <begin position="12"/>
        <end position="40"/>
    </location>
</feature>
<name>A0A1W2H9Z7_9BACT</name>
<dbReference type="AlphaFoldDB" id="A0A1W2H9Z7"/>
<dbReference type="Proteomes" id="UP000192333">
    <property type="component" value="Chromosome I"/>
</dbReference>
<keyword evidence="1" id="KW-0812">Transmembrane</keyword>
<evidence type="ECO:0000313" key="3">
    <source>
        <dbReference type="Proteomes" id="UP000192333"/>
    </source>
</evidence>
<keyword evidence="1" id="KW-1133">Transmembrane helix</keyword>
<gene>
    <name evidence="2" type="ORF">SAMN00777080_4386</name>
</gene>
<keyword evidence="1" id="KW-0472">Membrane</keyword>
<protein>
    <submittedName>
        <fullName evidence="2">Uncharacterized protein</fullName>
    </submittedName>
</protein>
<organism evidence="2 3">
    <name type="scientific">Aquiflexum balticum DSM 16537</name>
    <dbReference type="NCBI Taxonomy" id="758820"/>
    <lineage>
        <taxon>Bacteria</taxon>
        <taxon>Pseudomonadati</taxon>
        <taxon>Bacteroidota</taxon>
        <taxon>Cytophagia</taxon>
        <taxon>Cytophagales</taxon>
        <taxon>Cyclobacteriaceae</taxon>
        <taxon>Aquiflexum</taxon>
    </lineage>
</organism>
<dbReference type="EMBL" id="LT838813">
    <property type="protein sequence ID" value="SMD45725.1"/>
    <property type="molecule type" value="Genomic_DNA"/>
</dbReference>
<reference evidence="3" key="1">
    <citation type="submission" date="2017-04" db="EMBL/GenBank/DDBJ databases">
        <authorList>
            <person name="Varghese N."/>
            <person name="Submissions S."/>
        </authorList>
    </citation>
    <scope>NUCLEOTIDE SEQUENCE [LARGE SCALE GENOMIC DNA]</scope>
    <source>
        <strain evidence="3">DSM 16537</strain>
    </source>
</reference>
<accession>A0A1W2H9Z7</accession>
<evidence type="ECO:0000313" key="2">
    <source>
        <dbReference type="EMBL" id="SMD45725.1"/>
    </source>
</evidence>
<proteinExistence type="predicted"/>
<evidence type="ECO:0000256" key="1">
    <source>
        <dbReference type="SAM" id="Phobius"/>
    </source>
</evidence>
<dbReference type="STRING" id="758820.SAMN00777080_4386"/>
<sequence length="49" mass="5625">MSFKNIHESDIPLFFALLLVASMTLIFMVIVNLVFFGLALRKFGLKLHK</sequence>